<proteinExistence type="predicted"/>
<gene>
    <name evidence="3" type="ORF">AB3N04_06885</name>
</gene>
<feature type="transmembrane region" description="Helical" evidence="2">
    <location>
        <begin position="182"/>
        <end position="206"/>
    </location>
</feature>
<feature type="transmembrane region" description="Helical" evidence="2">
    <location>
        <begin position="416"/>
        <end position="438"/>
    </location>
</feature>
<evidence type="ECO:0000256" key="1">
    <source>
        <dbReference type="SAM" id="MobiDB-lite"/>
    </source>
</evidence>
<dbReference type="RefSeq" id="WP_368505365.1">
    <property type="nucleotide sequence ID" value="NZ_CP162551.1"/>
</dbReference>
<feature type="transmembrane region" description="Helical" evidence="2">
    <location>
        <begin position="239"/>
        <end position="263"/>
    </location>
</feature>
<keyword evidence="2" id="KW-1133">Transmembrane helix</keyword>
<feature type="transmembrane region" description="Helical" evidence="2">
    <location>
        <begin position="136"/>
        <end position="162"/>
    </location>
</feature>
<dbReference type="AlphaFoldDB" id="A0AB39BWK7"/>
<dbReference type="GO" id="GO:0005886">
    <property type="term" value="C:plasma membrane"/>
    <property type="evidence" value="ECO:0007669"/>
    <property type="project" value="TreeGrafter"/>
</dbReference>
<dbReference type="EMBL" id="CP162551">
    <property type="protein sequence ID" value="XDI38039.1"/>
    <property type="molecule type" value="Genomic_DNA"/>
</dbReference>
<organism evidence="3">
    <name type="scientific">Alkalihalophilus sp. As8PL</name>
    <dbReference type="NCBI Taxonomy" id="3237103"/>
    <lineage>
        <taxon>Bacteria</taxon>
        <taxon>Bacillati</taxon>
        <taxon>Bacillota</taxon>
        <taxon>Bacilli</taxon>
        <taxon>Bacillales</taxon>
        <taxon>Bacillaceae</taxon>
        <taxon>Alkalihalophilus</taxon>
    </lineage>
</organism>
<feature type="transmembrane region" description="Helical" evidence="2">
    <location>
        <begin position="20"/>
        <end position="38"/>
    </location>
</feature>
<feature type="transmembrane region" description="Helical" evidence="2">
    <location>
        <begin position="269"/>
        <end position="287"/>
    </location>
</feature>
<keyword evidence="2" id="KW-0812">Transmembrane</keyword>
<feature type="transmembrane region" description="Helical" evidence="2">
    <location>
        <begin position="54"/>
        <end position="77"/>
    </location>
</feature>
<dbReference type="PANTHER" id="PTHR41983">
    <property type="entry name" value="SHORT-CHAIN FATTY ACID TRANSPORTER-RELATED"/>
    <property type="match status" value="1"/>
</dbReference>
<feature type="region of interest" description="Disordered" evidence="1">
    <location>
        <begin position="214"/>
        <end position="233"/>
    </location>
</feature>
<feature type="transmembrane region" description="Helical" evidence="2">
    <location>
        <begin position="308"/>
        <end position="328"/>
    </location>
</feature>
<protein>
    <submittedName>
        <fullName evidence="3">Short-chain fatty acid transporter</fullName>
    </submittedName>
</protein>
<dbReference type="Pfam" id="PF02667">
    <property type="entry name" value="SCFA_trans"/>
    <property type="match status" value="1"/>
</dbReference>
<evidence type="ECO:0000313" key="3">
    <source>
        <dbReference type="EMBL" id="XDI38039.1"/>
    </source>
</evidence>
<dbReference type="InterPro" id="IPR006160">
    <property type="entry name" value="SCFA_transpt_AtoE"/>
</dbReference>
<accession>A0AB39BWK7</accession>
<reference evidence="3" key="1">
    <citation type="submission" date="2024-07" db="EMBL/GenBank/DDBJ databases">
        <title>Identification and characteristics of an arsenic-resistant bacterial isolate, which belongs to a novel species.</title>
        <authorList>
            <person name="Juszczyk A."/>
            <person name="Kowalczyk A."/>
            <person name="Was K."/>
            <person name="Kosowicz W."/>
            <person name="Budzyn A."/>
            <person name="Latowski D."/>
        </authorList>
    </citation>
    <scope>NUCLEOTIDE SEQUENCE</scope>
    <source>
        <strain evidence="3">As8PL</strain>
    </source>
</reference>
<keyword evidence="2" id="KW-0472">Membrane</keyword>
<dbReference type="PANTHER" id="PTHR41983:SF2">
    <property type="entry name" value="SHORT-CHAIN FATTY ACID TRANSPORTER-RELATED"/>
    <property type="match status" value="1"/>
</dbReference>
<feature type="transmembrane region" description="Helical" evidence="2">
    <location>
        <begin position="97"/>
        <end position="124"/>
    </location>
</feature>
<evidence type="ECO:0000256" key="2">
    <source>
        <dbReference type="SAM" id="Phobius"/>
    </source>
</evidence>
<sequence length="439" mass="47596">MLNRIADRFSRVIQRFLPDAFVIAVLLTIVVIAIAIMFNPREPVQVFQAWGDGFWTYLAFTMQMVLLLLTGMVLASVPFISKGLRSLANFANTPTKAYLITFLVAAGAYYINWGLAVIVGAIIAREIGKRNKKAHFPLLIAAAYAPTVLYTAGFSSSIGLTIATEGHFLEETMGVIPTSATIFHPSTVIIFLVLAITMPLFIILMAPKKDITSYQPPARSTDVTFDKPKKDSMTPAQKLEYTPILGMLIGAIGVVYTVGVFATGRDLDLNLINLFFLSAGLFFHRSLGQFAQAFKQSVTSISPIVLQFPFYAGIIAVLGGSGLGDAIINGMVSVATPETFNVFSYWAAGFINILAPSGGGQWALQGPLQIPAAIELGVDPAMTAMAVGWGDAWTNLIQPFWALPILSVVGLHIRHIMGYCILLSIWVGVITSVLIFFLY</sequence>
<name>A0AB39BWK7_9BACI</name>